<accession>K9P3S0</accession>
<proteinExistence type="predicted"/>
<protein>
    <recommendedName>
        <fullName evidence="1">DUF302 domain-containing protein</fullName>
    </recommendedName>
</protein>
<dbReference type="Gene3D" id="3.30.310.70">
    <property type="entry name" value="TT1751-like domain"/>
    <property type="match status" value="1"/>
</dbReference>
<dbReference type="STRING" id="292564.Cyagr_0877"/>
<dbReference type="AlphaFoldDB" id="K9P3S0"/>
<dbReference type="Pfam" id="PF03625">
    <property type="entry name" value="DUF302"/>
    <property type="match status" value="1"/>
</dbReference>
<sequence>MDPFFIADTTKSFAQASTDLQDAIVARGFGVLAVHDLGQTLRSKGIEFTEDCRIYDVCNPGQAARVLTNHMTLSMVLPCRISVFTEVSQTRIGMIRPERMLQTLCSDPDVVEVAQEVESVTRAIIEAAAS</sequence>
<dbReference type="Proteomes" id="UP000010388">
    <property type="component" value="Chromosome"/>
</dbReference>
<evidence type="ECO:0000313" key="3">
    <source>
        <dbReference type="Proteomes" id="UP000010388"/>
    </source>
</evidence>
<gene>
    <name evidence="2" type="ordered locus">Cyagr_0877</name>
</gene>
<dbReference type="OrthoDB" id="9791067at2"/>
<dbReference type="CDD" id="cd14797">
    <property type="entry name" value="DUF302"/>
    <property type="match status" value="1"/>
</dbReference>
<dbReference type="eggNOG" id="COG3439">
    <property type="taxonomic scope" value="Bacteria"/>
</dbReference>
<organism evidence="2 3">
    <name type="scientific">Cyanobium gracile (strain ATCC 27147 / PCC 6307)</name>
    <dbReference type="NCBI Taxonomy" id="292564"/>
    <lineage>
        <taxon>Bacteria</taxon>
        <taxon>Bacillati</taxon>
        <taxon>Cyanobacteriota</taxon>
        <taxon>Cyanophyceae</taxon>
        <taxon>Synechococcales</taxon>
        <taxon>Prochlorococcaceae</taxon>
        <taxon>Cyanobium</taxon>
    </lineage>
</organism>
<evidence type="ECO:0000313" key="2">
    <source>
        <dbReference type="EMBL" id="AFY28062.1"/>
    </source>
</evidence>
<name>K9P3S0_CYAGP</name>
<evidence type="ECO:0000259" key="1">
    <source>
        <dbReference type="Pfam" id="PF03625"/>
    </source>
</evidence>
<dbReference type="InterPro" id="IPR035923">
    <property type="entry name" value="TT1751-like_sf"/>
</dbReference>
<reference evidence="3" key="1">
    <citation type="journal article" date="2013" name="Proc. Natl. Acad. Sci. U.S.A.">
        <title>Improving the coverage of the cyanobacterial phylum using diversity-driven genome sequencing.</title>
        <authorList>
            <person name="Shih P.M."/>
            <person name="Wu D."/>
            <person name="Latifi A."/>
            <person name="Axen S.D."/>
            <person name="Fewer D.P."/>
            <person name="Talla E."/>
            <person name="Calteau A."/>
            <person name="Cai F."/>
            <person name="Tandeau de Marsac N."/>
            <person name="Rippka R."/>
            <person name="Herdman M."/>
            <person name="Sivonen K."/>
            <person name="Coursin T."/>
            <person name="Laurent T."/>
            <person name="Goodwin L."/>
            <person name="Nolan M."/>
            <person name="Davenport K.W."/>
            <person name="Han C.S."/>
            <person name="Rubin E.M."/>
            <person name="Eisen J.A."/>
            <person name="Woyke T."/>
            <person name="Gugger M."/>
            <person name="Kerfeld C.A."/>
        </authorList>
    </citation>
    <scope>NUCLEOTIDE SEQUENCE [LARGE SCALE GENOMIC DNA]</scope>
    <source>
        <strain evidence="3">ATCC 27147 / PCC 6307</strain>
    </source>
</reference>
<dbReference type="EMBL" id="CP003495">
    <property type="protein sequence ID" value="AFY28062.1"/>
    <property type="molecule type" value="Genomic_DNA"/>
</dbReference>
<dbReference type="PIRSF" id="PIRSF021774">
    <property type="entry name" value="UCP021774"/>
    <property type="match status" value="1"/>
</dbReference>
<dbReference type="InterPro" id="IPR016796">
    <property type="entry name" value="UCP021774"/>
</dbReference>
<dbReference type="PANTHER" id="PTHR38342:SF1">
    <property type="entry name" value="SLR5037 PROTEIN"/>
    <property type="match status" value="1"/>
</dbReference>
<dbReference type="PANTHER" id="PTHR38342">
    <property type="entry name" value="SLR5037 PROTEIN"/>
    <property type="match status" value="1"/>
</dbReference>
<dbReference type="RefSeq" id="WP_015108516.1">
    <property type="nucleotide sequence ID" value="NC_019675.1"/>
</dbReference>
<dbReference type="SUPFAM" id="SSF103247">
    <property type="entry name" value="TT1751-like"/>
    <property type="match status" value="1"/>
</dbReference>
<dbReference type="HOGENOM" id="CLU_126998_2_0_3"/>
<dbReference type="KEGG" id="cgc:Cyagr_0877"/>
<feature type="domain" description="DUF302" evidence="1">
    <location>
        <begin position="35"/>
        <end position="97"/>
    </location>
</feature>
<dbReference type="InterPro" id="IPR005180">
    <property type="entry name" value="DUF302"/>
</dbReference>